<evidence type="ECO:0000313" key="1">
    <source>
        <dbReference type="EMBL" id="KAJ0195231.1"/>
    </source>
</evidence>
<proteinExistence type="predicted"/>
<comment type="caution">
    <text evidence="1">The sequence shown here is derived from an EMBL/GenBank/DDBJ whole genome shotgun (WGS) entry which is preliminary data.</text>
</comment>
<name>A0A9R1X137_LACSA</name>
<dbReference type="PANTHER" id="PTHR48463">
    <property type="entry name" value="DUF223 DOMAIN-CONTAINING PROTEIN"/>
    <property type="match status" value="1"/>
</dbReference>
<sequence>MRNMSEDFKRISDLEYGSPGKPLRGNSIRILGQKKKQGYIQLLLTSPNCYTISRYACPEPDEYQKWLENPVYINVGMASSITCTPRTLAFSHKIGSISYLNVTSRFPGTRRVGA</sequence>
<reference evidence="1 2" key="1">
    <citation type="journal article" date="2017" name="Nat. Commun.">
        <title>Genome assembly with in vitro proximity ligation data and whole-genome triplication in lettuce.</title>
        <authorList>
            <person name="Reyes-Chin-Wo S."/>
            <person name="Wang Z."/>
            <person name="Yang X."/>
            <person name="Kozik A."/>
            <person name="Arikit S."/>
            <person name="Song C."/>
            <person name="Xia L."/>
            <person name="Froenicke L."/>
            <person name="Lavelle D.O."/>
            <person name="Truco M.J."/>
            <person name="Xia R."/>
            <person name="Zhu S."/>
            <person name="Xu C."/>
            <person name="Xu H."/>
            <person name="Xu X."/>
            <person name="Cox K."/>
            <person name="Korf I."/>
            <person name="Meyers B.C."/>
            <person name="Michelmore R.W."/>
        </authorList>
    </citation>
    <scope>NUCLEOTIDE SEQUENCE [LARGE SCALE GENOMIC DNA]</scope>
    <source>
        <strain evidence="2">cv. Salinas</strain>
        <tissue evidence="1">Seedlings</tissue>
    </source>
</reference>
<keyword evidence="2" id="KW-1185">Reference proteome</keyword>
<evidence type="ECO:0000313" key="2">
    <source>
        <dbReference type="Proteomes" id="UP000235145"/>
    </source>
</evidence>
<dbReference type="Proteomes" id="UP000235145">
    <property type="component" value="Unassembled WGS sequence"/>
</dbReference>
<organism evidence="1 2">
    <name type="scientific">Lactuca sativa</name>
    <name type="common">Garden lettuce</name>
    <dbReference type="NCBI Taxonomy" id="4236"/>
    <lineage>
        <taxon>Eukaryota</taxon>
        <taxon>Viridiplantae</taxon>
        <taxon>Streptophyta</taxon>
        <taxon>Embryophyta</taxon>
        <taxon>Tracheophyta</taxon>
        <taxon>Spermatophyta</taxon>
        <taxon>Magnoliopsida</taxon>
        <taxon>eudicotyledons</taxon>
        <taxon>Gunneridae</taxon>
        <taxon>Pentapetalae</taxon>
        <taxon>asterids</taxon>
        <taxon>campanulids</taxon>
        <taxon>Asterales</taxon>
        <taxon>Asteraceae</taxon>
        <taxon>Cichorioideae</taxon>
        <taxon>Cichorieae</taxon>
        <taxon>Lactucinae</taxon>
        <taxon>Lactuca</taxon>
    </lineage>
</organism>
<dbReference type="EMBL" id="NBSK02000007">
    <property type="protein sequence ID" value="KAJ0195231.1"/>
    <property type="molecule type" value="Genomic_DNA"/>
</dbReference>
<dbReference type="PANTHER" id="PTHR48463:SF1">
    <property type="entry name" value="DUF223 DOMAIN-CONTAINING PROTEIN"/>
    <property type="match status" value="1"/>
</dbReference>
<accession>A0A9R1X137</accession>
<dbReference type="AlphaFoldDB" id="A0A9R1X137"/>
<protein>
    <submittedName>
        <fullName evidence="1">Uncharacterized protein</fullName>
    </submittedName>
</protein>
<gene>
    <name evidence="1" type="ORF">LSAT_V11C700343150</name>
</gene>